<dbReference type="RefSeq" id="WP_092526708.1">
    <property type="nucleotide sequence ID" value="NZ_FOWW01000001.1"/>
</dbReference>
<dbReference type="Gene3D" id="3.40.50.1820">
    <property type="entry name" value="alpha/beta hydrolase"/>
    <property type="match status" value="1"/>
</dbReference>
<sequence>MGGLRVLASAGTGANVRELRLFSPALGREAEVVLLVPDGPPPHPVLYLLHGSSDDHRSWLAHTDVAARAAGSGVLVVLPEAGRLGFYTDWRVPDRRGTVPRWETFHLVELRELVEREFGAGGARMVAGLSMGGYGALRYAMRHPGMFRAAASLSGLMHLTRPGMAALLGALSLREGMRPGRVWGPRRTCRDEWAANDPYLCAESLRGTRVYLAAGDGRRVPGEERVPGMGLVERYSRAMSEDLATRLRELGGDVTTRFGPGTHFWTTWRRMVTELWPYALDVLRE</sequence>
<dbReference type="OrthoDB" id="4510758at2"/>
<keyword evidence="1" id="KW-0378">Hydrolase</keyword>
<reference evidence="2" key="1">
    <citation type="submission" date="2016-10" db="EMBL/GenBank/DDBJ databases">
        <authorList>
            <person name="Varghese N."/>
            <person name="Submissions S."/>
        </authorList>
    </citation>
    <scope>NUCLEOTIDE SEQUENCE [LARGE SCALE GENOMIC DNA]</scope>
    <source>
        <strain evidence="2">CGMCC 4.5579</strain>
    </source>
</reference>
<dbReference type="GO" id="GO:0016787">
    <property type="term" value="F:hydrolase activity"/>
    <property type="evidence" value="ECO:0007669"/>
    <property type="project" value="UniProtKB-KW"/>
</dbReference>
<dbReference type="PANTHER" id="PTHR48098:SF1">
    <property type="entry name" value="DIACYLGLYCEROL ACYLTRANSFERASE_MYCOLYLTRANSFERASE AG85A"/>
    <property type="match status" value="1"/>
</dbReference>
<dbReference type="Pfam" id="PF00756">
    <property type="entry name" value="Esterase"/>
    <property type="match status" value="1"/>
</dbReference>
<evidence type="ECO:0000313" key="1">
    <source>
        <dbReference type="EMBL" id="SFO88853.1"/>
    </source>
</evidence>
<keyword evidence="2" id="KW-1185">Reference proteome</keyword>
<gene>
    <name evidence="1" type="ORF">SAMN05421810_101304</name>
</gene>
<organism evidence="1 2">
    <name type="scientific">Amycolatopsis arida</name>
    <dbReference type="NCBI Taxonomy" id="587909"/>
    <lineage>
        <taxon>Bacteria</taxon>
        <taxon>Bacillati</taxon>
        <taxon>Actinomycetota</taxon>
        <taxon>Actinomycetes</taxon>
        <taxon>Pseudonocardiales</taxon>
        <taxon>Pseudonocardiaceae</taxon>
        <taxon>Amycolatopsis</taxon>
    </lineage>
</organism>
<proteinExistence type="predicted"/>
<dbReference type="Proteomes" id="UP000198727">
    <property type="component" value="Unassembled WGS sequence"/>
</dbReference>
<dbReference type="InterPro" id="IPR000801">
    <property type="entry name" value="Esterase-like"/>
</dbReference>
<name>A0A1I5KV64_9PSEU</name>
<evidence type="ECO:0000313" key="2">
    <source>
        <dbReference type="Proteomes" id="UP000198727"/>
    </source>
</evidence>
<accession>A0A1I5KV64</accession>
<dbReference type="InterPro" id="IPR050583">
    <property type="entry name" value="Mycobacterial_A85_antigen"/>
</dbReference>
<dbReference type="STRING" id="587909.SAMN05421810_101304"/>
<dbReference type="AlphaFoldDB" id="A0A1I5KV64"/>
<dbReference type="SUPFAM" id="SSF53474">
    <property type="entry name" value="alpha/beta-Hydrolases"/>
    <property type="match status" value="1"/>
</dbReference>
<dbReference type="PANTHER" id="PTHR48098">
    <property type="entry name" value="ENTEROCHELIN ESTERASE-RELATED"/>
    <property type="match status" value="1"/>
</dbReference>
<dbReference type="InterPro" id="IPR029058">
    <property type="entry name" value="AB_hydrolase_fold"/>
</dbReference>
<dbReference type="EMBL" id="FOWW01000001">
    <property type="protein sequence ID" value="SFO88853.1"/>
    <property type="molecule type" value="Genomic_DNA"/>
</dbReference>
<dbReference type="GO" id="GO:0016747">
    <property type="term" value="F:acyltransferase activity, transferring groups other than amino-acyl groups"/>
    <property type="evidence" value="ECO:0007669"/>
    <property type="project" value="TreeGrafter"/>
</dbReference>
<protein>
    <submittedName>
        <fullName evidence="1">S-formylglutathione hydrolase FrmB</fullName>
    </submittedName>
</protein>